<proteinExistence type="predicted"/>
<name>A0A8X6R3Q4_NEPPI</name>
<dbReference type="Proteomes" id="UP000887013">
    <property type="component" value="Unassembled WGS sequence"/>
</dbReference>
<evidence type="ECO:0000256" key="1">
    <source>
        <dbReference type="SAM" id="MobiDB-lite"/>
    </source>
</evidence>
<dbReference type="EMBL" id="BMAW01039430">
    <property type="protein sequence ID" value="GFU55795.1"/>
    <property type="molecule type" value="Genomic_DNA"/>
</dbReference>
<keyword evidence="2" id="KW-0732">Signal</keyword>
<keyword evidence="4" id="KW-1185">Reference proteome</keyword>
<organism evidence="3 4">
    <name type="scientific">Nephila pilipes</name>
    <name type="common">Giant wood spider</name>
    <name type="synonym">Nephila maculata</name>
    <dbReference type="NCBI Taxonomy" id="299642"/>
    <lineage>
        <taxon>Eukaryota</taxon>
        <taxon>Metazoa</taxon>
        <taxon>Ecdysozoa</taxon>
        <taxon>Arthropoda</taxon>
        <taxon>Chelicerata</taxon>
        <taxon>Arachnida</taxon>
        <taxon>Araneae</taxon>
        <taxon>Araneomorphae</taxon>
        <taxon>Entelegynae</taxon>
        <taxon>Araneoidea</taxon>
        <taxon>Nephilidae</taxon>
        <taxon>Nephila</taxon>
    </lineage>
</organism>
<gene>
    <name evidence="3" type="primary">NCL1_27094</name>
    <name evidence="3" type="ORF">NPIL_59301</name>
</gene>
<feature type="region of interest" description="Disordered" evidence="1">
    <location>
        <begin position="242"/>
        <end position="267"/>
    </location>
</feature>
<feature type="region of interest" description="Disordered" evidence="1">
    <location>
        <begin position="216"/>
        <end position="235"/>
    </location>
</feature>
<evidence type="ECO:0000313" key="4">
    <source>
        <dbReference type="Proteomes" id="UP000887013"/>
    </source>
</evidence>
<accession>A0A8X6R3Q4</accession>
<feature type="signal peptide" evidence="2">
    <location>
        <begin position="1"/>
        <end position="15"/>
    </location>
</feature>
<reference evidence="3" key="1">
    <citation type="submission" date="2020-08" db="EMBL/GenBank/DDBJ databases">
        <title>Multicomponent nature underlies the extraordinary mechanical properties of spider dragline silk.</title>
        <authorList>
            <person name="Kono N."/>
            <person name="Nakamura H."/>
            <person name="Mori M."/>
            <person name="Yoshida Y."/>
            <person name="Ohtoshi R."/>
            <person name="Malay A.D."/>
            <person name="Moran D.A.P."/>
            <person name="Tomita M."/>
            <person name="Numata K."/>
            <person name="Arakawa K."/>
        </authorList>
    </citation>
    <scope>NUCLEOTIDE SEQUENCE</scope>
</reference>
<feature type="chain" id="PRO_5036445705" evidence="2">
    <location>
        <begin position="16"/>
        <end position="495"/>
    </location>
</feature>
<comment type="caution">
    <text evidence="3">The sequence shown here is derived from an EMBL/GenBank/DDBJ whole genome shotgun (WGS) entry which is preliminary data.</text>
</comment>
<dbReference type="OrthoDB" id="6473529at2759"/>
<evidence type="ECO:0000313" key="3">
    <source>
        <dbReference type="EMBL" id="GFU55795.1"/>
    </source>
</evidence>
<protein>
    <submittedName>
        <fullName evidence="3">Uncharacterized protein</fullName>
    </submittedName>
</protein>
<evidence type="ECO:0000256" key="2">
    <source>
        <dbReference type="SAM" id="SignalP"/>
    </source>
</evidence>
<feature type="region of interest" description="Disordered" evidence="1">
    <location>
        <begin position="169"/>
        <end position="208"/>
    </location>
</feature>
<dbReference type="AlphaFoldDB" id="A0A8X6R3Q4"/>
<sequence length="495" mass="56308">MWFQLLLPLHTSTLSALVGRDGKIYFRLVDVAALLSKNGVYSFAKRFQSVTVQGTDVLPFHKDYPIVTKKTHLVPPNVVYNILAAENVPLGSSFDKALNMGYAFVPPVKQLLVESFKKSPVLNVCPEDASIPKGILVRKWIQAFVDKVQQQQCLEAQYSGMVYVPPEEATLERSPESVPLPFPETMPERRPASVETTPAPGETVPESSLLKTLLTRPAPEETVPEPSPPEPILLKPVETPPLLPTHRKRSLETPPCSLPNKIVKSEPSEEEEDVRLLLKAETIETTQRTPKVGDFVMLYPNHPPKIWDPYQWPRPIRHHFRVSPPYKSRLCRESCHSIALSDTHNMKDEETFGSVVFNYRRPYLTEFMDFFVQFRQQLNSLEPSNIVPILSFRQSILDQVAQLVPHCDELDVPYFHKLVFLEPGEFEDDDLQAAAERGHGAVLQAIWTEYGKPKLYLLARTAWDTYGRQTVAHWIKLAQTVLDSLYGDHWPNTIF</sequence>